<evidence type="ECO:0000256" key="1">
    <source>
        <dbReference type="SAM" id="MobiDB-lite"/>
    </source>
</evidence>
<dbReference type="Proteomes" id="UP001243623">
    <property type="component" value="Chromosome"/>
</dbReference>
<protein>
    <recommendedName>
        <fullName evidence="5">Preprotein translocase subunit Tim44</fullName>
    </recommendedName>
</protein>
<name>A0A9Y2AFT6_9FIRM</name>
<keyword evidence="2" id="KW-0812">Transmembrane</keyword>
<dbReference type="KEGG" id="sgbi:P3F81_00665"/>
<sequence>MKFCRVFAILLLCFFSVYTVSYAAIGGSKIKMSAPKTTQKAPVNKTQPQKDGYKESAPANSYSDKAPAANSKAQSSAVNSAATKSASPFGGMMRNIGIFAGGMMLGSMLGSMFGMNGFMSDIMGLMLNVLIFGGVILLGKTLWDKFKSRKNEDENVYNRRR</sequence>
<reference evidence="3" key="1">
    <citation type="submission" date="2023-03" db="EMBL/GenBank/DDBJ databases">
        <title>Selenobaculum gbiensis gen. nov. sp. nov., a new bacterium isolated from the gut microbiota of IBD patient.</title>
        <authorList>
            <person name="Yeo S."/>
            <person name="Park H."/>
            <person name="Huh C.S."/>
        </authorList>
    </citation>
    <scope>NUCLEOTIDE SEQUENCE</scope>
    <source>
        <strain evidence="3">ICN-92133</strain>
    </source>
</reference>
<proteinExistence type="predicted"/>
<feature type="region of interest" description="Disordered" evidence="1">
    <location>
        <begin position="36"/>
        <end position="75"/>
    </location>
</feature>
<dbReference type="AlphaFoldDB" id="A0A9Y2AFT6"/>
<keyword evidence="2" id="KW-1133">Transmembrane helix</keyword>
<feature type="transmembrane region" description="Helical" evidence="2">
    <location>
        <begin position="6"/>
        <end position="25"/>
    </location>
</feature>
<gene>
    <name evidence="3" type="ORF">P3F81_00665</name>
</gene>
<evidence type="ECO:0000256" key="2">
    <source>
        <dbReference type="SAM" id="Phobius"/>
    </source>
</evidence>
<feature type="compositionally biased region" description="Polar residues" evidence="1">
    <location>
        <begin position="36"/>
        <end position="49"/>
    </location>
</feature>
<accession>A0A9Y2AFT6</accession>
<keyword evidence="2" id="KW-0472">Membrane</keyword>
<feature type="transmembrane region" description="Helical" evidence="2">
    <location>
        <begin position="96"/>
        <end position="116"/>
    </location>
</feature>
<evidence type="ECO:0000313" key="3">
    <source>
        <dbReference type="EMBL" id="WIW70870.1"/>
    </source>
</evidence>
<dbReference type="RefSeq" id="WP_147667326.1">
    <property type="nucleotide sequence ID" value="NZ_CP120678.1"/>
</dbReference>
<dbReference type="EMBL" id="CP120678">
    <property type="protein sequence ID" value="WIW70870.1"/>
    <property type="molecule type" value="Genomic_DNA"/>
</dbReference>
<evidence type="ECO:0000313" key="4">
    <source>
        <dbReference type="Proteomes" id="UP001243623"/>
    </source>
</evidence>
<evidence type="ECO:0008006" key="5">
    <source>
        <dbReference type="Google" id="ProtNLM"/>
    </source>
</evidence>
<keyword evidence="4" id="KW-1185">Reference proteome</keyword>
<feature type="transmembrane region" description="Helical" evidence="2">
    <location>
        <begin position="122"/>
        <end position="143"/>
    </location>
</feature>
<organism evidence="3 4">
    <name type="scientific">Selenobaculum gibii</name>
    <dbReference type="NCBI Taxonomy" id="3054208"/>
    <lineage>
        <taxon>Bacteria</taxon>
        <taxon>Bacillati</taxon>
        <taxon>Bacillota</taxon>
        <taxon>Negativicutes</taxon>
        <taxon>Selenomonadales</taxon>
        <taxon>Selenomonadaceae</taxon>
        <taxon>Selenobaculum</taxon>
    </lineage>
</organism>